<evidence type="ECO:0008006" key="3">
    <source>
        <dbReference type="Google" id="ProtNLM"/>
    </source>
</evidence>
<protein>
    <recommendedName>
        <fullName evidence="3">DinB family protein</fullName>
    </recommendedName>
</protein>
<comment type="caution">
    <text evidence="1">The sequence shown here is derived from an EMBL/GenBank/DDBJ whole genome shotgun (WGS) entry which is preliminary data.</text>
</comment>
<dbReference type="SUPFAM" id="SSF109854">
    <property type="entry name" value="DinB/YfiT-like putative metalloenzymes"/>
    <property type="match status" value="1"/>
</dbReference>
<organism evidence="1 2">
    <name type="scientific">Phytomonospora endophytica</name>
    <dbReference type="NCBI Taxonomy" id="714109"/>
    <lineage>
        <taxon>Bacteria</taxon>
        <taxon>Bacillati</taxon>
        <taxon>Actinomycetota</taxon>
        <taxon>Actinomycetes</taxon>
        <taxon>Micromonosporales</taxon>
        <taxon>Micromonosporaceae</taxon>
        <taxon>Phytomonospora</taxon>
    </lineage>
</organism>
<dbReference type="Gene3D" id="1.20.120.450">
    <property type="entry name" value="dinb family like domain"/>
    <property type="match status" value="1"/>
</dbReference>
<accession>A0A841G439</accession>
<evidence type="ECO:0000313" key="1">
    <source>
        <dbReference type="EMBL" id="MBB6038880.1"/>
    </source>
</evidence>
<dbReference type="Proteomes" id="UP000548476">
    <property type="component" value="Unassembled WGS sequence"/>
</dbReference>
<keyword evidence="2" id="KW-1185">Reference proteome</keyword>
<dbReference type="EMBL" id="JACHGT010000018">
    <property type="protein sequence ID" value="MBB6038880.1"/>
    <property type="molecule type" value="Genomic_DNA"/>
</dbReference>
<sequence>MDTDVLKDDLREYLAAARAAVLWKLDGLSEYDARRPLTPTGTNLLGLVKHLTGCEMGWFGQVFARPLPGPPAWYGDDDAEDPNLDMWARPEESREDIVATYRRACAHADTVIGELPLDAVGHLPSRGPDSPGVTLHRVLVHMIAETERHAGHADIVRELLDGAVGRRTGSLNLPERDEAWWAAHRQRIEDAAATFG</sequence>
<dbReference type="AlphaFoldDB" id="A0A841G439"/>
<reference evidence="1 2" key="1">
    <citation type="submission" date="2020-08" db="EMBL/GenBank/DDBJ databases">
        <title>Genomic Encyclopedia of Type Strains, Phase IV (KMG-IV): sequencing the most valuable type-strain genomes for metagenomic binning, comparative biology and taxonomic classification.</title>
        <authorList>
            <person name="Goeker M."/>
        </authorList>
    </citation>
    <scope>NUCLEOTIDE SEQUENCE [LARGE SCALE GENOMIC DNA]</scope>
    <source>
        <strain evidence="1 2">YIM 65646</strain>
    </source>
</reference>
<dbReference type="Pfam" id="PF04978">
    <property type="entry name" value="MST"/>
    <property type="match status" value="1"/>
</dbReference>
<dbReference type="InterPro" id="IPR034660">
    <property type="entry name" value="DinB/YfiT-like"/>
</dbReference>
<name>A0A841G439_9ACTN</name>
<dbReference type="RefSeq" id="WP_184791754.1">
    <property type="nucleotide sequence ID" value="NZ_BONT01000059.1"/>
</dbReference>
<dbReference type="InterPro" id="IPR007061">
    <property type="entry name" value="MST-like"/>
</dbReference>
<gene>
    <name evidence="1" type="ORF">HNR73_006766</name>
</gene>
<proteinExistence type="predicted"/>
<evidence type="ECO:0000313" key="2">
    <source>
        <dbReference type="Proteomes" id="UP000548476"/>
    </source>
</evidence>